<feature type="transmembrane region" description="Helical" evidence="6">
    <location>
        <begin position="282"/>
        <end position="301"/>
    </location>
</feature>
<reference evidence="8 9" key="1">
    <citation type="journal article" date="2019" name="Nat. Microbiol.">
        <title>Expanding anaerobic alkane metabolism in the domain of Archaea.</title>
        <authorList>
            <person name="Wang Y."/>
            <person name="Wegener G."/>
            <person name="Hou J."/>
            <person name="Wang F."/>
            <person name="Xiao X."/>
        </authorList>
    </citation>
    <scope>NUCLEOTIDE SEQUENCE [LARGE SCALE GENOMIC DNA]</scope>
    <source>
        <strain evidence="8">WYZ-LMO10</strain>
    </source>
</reference>
<comment type="caution">
    <text evidence="8">The sequence shown here is derived from an EMBL/GenBank/DDBJ whole genome shotgun (WGS) entry which is preliminary data.</text>
</comment>
<dbReference type="Proteomes" id="UP000315399">
    <property type="component" value="Unassembled WGS sequence"/>
</dbReference>
<dbReference type="AlphaFoldDB" id="A0A523BE97"/>
<dbReference type="InterPro" id="IPR050189">
    <property type="entry name" value="MFS_Efflux_Transporters"/>
</dbReference>
<dbReference type="Gene3D" id="1.20.1250.20">
    <property type="entry name" value="MFS general substrate transporter like domains"/>
    <property type="match status" value="2"/>
</dbReference>
<dbReference type="GO" id="GO:0005886">
    <property type="term" value="C:plasma membrane"/>
    <property type="evidence" value="ECO:0007669"/>
    <property type="project" value="UniProtKB-SubCell"/>
</dbReference>
<proteinExistence type="predicted"/>
<comment type="subcellular location">
    <subcellularLocation>
        <location evidence="1">Cell membrane</location>
        <topology evidence="1">Multi-pass membrane protein</topology>
    </subcellularLocation>
</comment>
<feature type="transmembrane region" description="Helical" evidence="6">
    <location>
        <begin position="251"/>
        <end position="270"/>
    </location>
</feature>
<dbReference type="Pfam" id="PF07690">
    <property type="entry name" value="MFS_1"/>
    <property type="match status" value="1"/>
</dbReference>
<gene>
    <name evidence="8" type="ORF">DSO08_02780</name>
</gene>
<feature type="transmembrane region" description="Helical" evidence="6">
    <location>
        <begin position="218"/>
        <end position="239"/>
    </location>
</feature>
<evidence type="ECO:0000313" key="8">
    <source>
        <dbReference type="EMBL" id="TDA39182.1"/>
    </source>
</evidence>
<evidence type="ECO:0000256" key="4">
    <source>
        <dbReference type="ARBA" id="ARBA00022989"/>
    </source>
</evidence>
<protein>
    <recommendedName>
        <fullName evidence="7">Major facilitator superfamily (MFS) profile domain-containing protein</fullName>
    </recommendedName>
</protein>
<dbReference type="InterPro" id="IPR020846">
    <property type="entry name" value="MFS_dom"/>
</dbReference>
<dbReference type="PANTHER" id="PTHR43124">
    <property type="entry name" value="PURINE EFFLUX PUMP PBUE"/>
    <property type="match status" value="1"/>
</dbReference>
<feature type="transmembrane region" description="Helical" evidence="6">
    <location>
        <begin position="12"/>
        <end position="36"/>
    </location>
</feature>
<dbReference type="GO" id="GO:0022857">
    <property type="term" value="F:transmembrane transporter activity"/>
    <property type="evidence" value="ECO:0007669"/>
    <property type="project" value="InterPro"/>
</dbReference>
<keyword evidence="4 6" id="KW-1133">Transmembrane helix</keyword>
<evidence type="ECO:0000256" key="5">
    <source>
        <dbReference type="ARBA" id="ARBA00023136"/>
    </source>
</evidence>
<feature type="transmembrane region" description="Helical" evidence="6">
    <location>
        <begin position="377"/>
        <end position="398"/>
    </location>
</feature>
<evidence type="ECO:0000256" key="6">
    <source>
        <dbReference type="SAM" id="Phobius"/>
    </source>
</evidence>
<feature type="transmembrane region" description="Helical" evidence="6">
    <location>
        <begin position="169"/>
        <end position="187"/>
    </location>
</feature>
<name>A0A523BE97_9CREN</name>
<keyword evidence="3 6" id="KW-0812">Transmembrane</keyword>
<dbReference type="InterPro" id="IPR036259">
    <property type="entry name" value="MFS_trans_sf"/>
</dbReference>
<evidence type="ECO:0000259" key="7">
    <source>
        <dbReference type="PROSITE" id="PS50850"/>
    </source>
</evidence>
<dbReference type="PROSITE" id="PS50850">
    <property type="entry name" value="MFS"/>
    <property type="match status" value="1"/>
</dbReference>
<evidence type="ECO:0000256" key="3">
    <source>
        <dbReference type="ARBA" id="ARBA00022692"/>
    </source>
</evidence>
<organism evidence="8 9">
    <name type="scientific">Thermoproteota archaeon</name>
    <dbReference type="NCBI Taxonomy" id="2056631"/>
    <lineage>
        <taxon>Archaea</taxon>
        <taxon>Thermoproteota</taxon>
    </lineage>
</organism>
<feature type="transmembrane region" description="Helical" evidence="6">
    <location>
        <begin position="348"/>
        <end position="365"/>
    </location>
</feature>
<feature type="domain" description="Major facilitator superfamily (MFS) profile" evidence="7">
    <location>
        <begin position="8"/>
        <end position="403"/>
    </location>
</feature>
<feature type="transmembrane region" description="Helical" evidence="6">
    <location>
        <begin position="83"/>
        <end position="103"/>
    </location>
</feature>
<dbReference type="SUPFAM" id="SSF103473">
    <property type="entry name" value="MFS general substrate transporter"/>
    <property type="match status" value="1"/>
</dbReference>
<feature type="transmembrane region" description="Helical" evidence="6">
    <location>
        <begin position="307"/>
        <end position="327"/>
    </location>
</feature>
<evidence type="ECO:0000256" key="2">
    <source>
        <dbReference type="ARBA" id="ARBA00022475"/>
    </source>
</evidence>
<accession>A0A523BE97</accession>
<evidence type="ECO:0000313" key="9">
    <source>
        <dbReference type="Proteomes" id="UP000315399"/>
    </source>
</evidence>
<keyword evidence="2" id="KW-1003">Cell membrane</keyword>
<feature type="transmembrane region" description="Helical" evidence="6">
    <location>
        <begin position="136"/>
        <end position="157"/>
    </location>
</feature>
<feature type="transmembrane region" description="Helical" evidence="6">
    <location>
        <begin position="109"/>
        <end position="129"/>
    </location>
</feature>
<evidence type="ECO:0000256" key="1">
    <source>
        <dbReference type="ARBA" id="ARBA00004651"/>
    </source>
</evidence>
<dbReference type="EMBL" id="QNVH01000019">
    <property type="protein sequence ID" value="TDA39182.1"/>
    <property type="molecule type" value="Genomic_DNA"/>
</dbReference>
<sequence>MESLVKNRTAIIIFSSLSSLYFFSIVHRVGVAVIAFDIMAEFNTDASLLGLMSSMYFFPYALAQIPVGLLLDRIGIRRTVTILATISCIGSLIFSLSPSLLLLAVGRALVGFGVGGFYVSSLKAIAVWFEPGRFATLAGLLTSIGNLGAIFASYPLAVMSLSFGWRHSFLIISLVMAALTGVAWFKIKDESKEKFHSKESVSKDLKTVFSYREFQKMVIVPFLVYGLFISFQGLWGGPFLMDVYGMNKSDAGALILFIGLGFMIMSPLAGLISDKIMKRKPVLIFGMVLSFAFWLLMSLLGGSLGHYGLIGALFLLGTSFAFCNIYMTISKELFGSEISGTSMASFNTFAFLGAGFFQYFMGFLLDNLYGGARSFLSYQFIFILATICIVVAFIPAIMSKESFKRPEA</sequence>
<feature type="transmembrane region" description="Helical" evidence="6">
    <location>
        <begin position="48"/>
        <end position="71"/>
    </location>
</feature>
<dbReference type="PANTHER" id="PTHR43124:SF3">
    <property type="entry name" value="CHLORAMPHENICOL EFFLUX PUMP RV0191"/>
    <property type="match status" value="1"/>
</dbReference>
<keyword evidence="5 6" id="KW-0472">Membrane</keyword>
<dbReference type="InterPro" id="IPR011701">
    <property type="entry name" value="MFS"/>
</dbReference>